<comment type="caution">
    <text evidence="1">The sequence shown here is derived from an EMBL/GenBank/DDBJ whole genome shotgun (WGS) entry which is preliminary data.</text>
</comment>
<accession>A0A0F9QK85</accession>
<sequence length="170" mass="19474">MNKAVDELRIYEIPSWNVSVLGDKIKKINKRANKIGCPELKITDHGTTVRIHPVDAEANVMGKDWDNCRKITYHKISIDGEPPKVAGWTFLGTLDHVTIEGAVLVNTVPGNKIPTQFHNVKAYCDHCKKIRRRRDTFVLRNDNVAPWDEQEYKVVGRNCLKDFLGHDPRF</sequence>
<name>A0A0F9QK85_9ZZZZ</name>
<protein>
    <submittedName>
        <fullName evidence="1">Uncharacterized protein</fullName>
    </submittedName>
</protein>
<feature type="non-terminal residue" evidence="1">
    <location>
        <position position="170"/>
    </location>
</feature>
<dbReference type="EMBL" id="LAZR01001894">
    <property type="protein sequence ID" value="KKN37432.1"/>
    <property type="molecule type" value="Genomic_DNA"/>
</dbReference>
<proteinExistence type="predicted"/>
<dbReference type="AlphaFoldDB" id="A0A0F9QK85"/>
<evidence type="ECO:0000313" key="1">
    <source>
        <dbReference type="EMBL" id="KKN37432.1"/>
    </source>
</evidence>
<reference evidence="1" key="1">
    <citation type="journal article" date="2015" name="Nature">
        <title>Complex archaea that bridge the gap between prokaryotes and eukaryotes.</title>
        <authorList>
            <person name="Spang A."/>
            <person name="Saw J.H."/>
            <person name="Jorgensen S.L."/>
            <person name="Zaremba-Niedzwiedzka K."/>
            <person name="Martijn J."/>
            <person name="Lind A.E."/>
            <person name="van Eijk R."/>
            <person name="Schleper C."/>
            <person name="Guy L."/>
            <person name="Ettema T.J."/>
        </authorList>
    </citation>
    <scope>NUCLEOTIDE SEQUENCE</scope>
</reference>
<gene>
    <name evidence="1" type="ORF">LCGC14_0763350</name>
</gene>
<organism evidence="1">
    <name type="scientific">marine sediment metagenome</name>
    <dbReference type="NCBI Taxonomy" id="412755"/>
    <lineage>
        <taxon>unclassified sequences</taxon>
        <taxon>metagenomes</taxon>
        <taxon>ecological metagenomes</taxon>
    </lineage>
</organism>